<evidence type="ECO:0000256" key="2">
    <source>
        <dbReference type="SAM" id="SignalP"/>
    </source>
</evidence>
<feature type="region of interest" description="Disordered" evidence="1">
    <location>
        <begin position="443"/>
        <end position="487"/>
    </location>
</feature>
<evidence type="ECO:0000313" key="4">
    <source>
        <dbReference type="Proteomes" id="UP000281098"/>
    </source>
</evidence>
<keyword evidence="2" id="KW-0732">Signal</keyword>
<comment type="caution">
    <text evidence="3">The sequence shown here is derived from an EMBL/GenBank/DDBJ whole genome shotgun (WGS) entry which is preliminary data.</text>
</comment>
<protein>
    <submittedName>
        <fullName evidence="3">Secretion protein</fullName>
    </submittedName>
</protein>
<name>A0ABX9YR41_9BURK</name>
<evidence type="ECO:0000256" key="1">
    <source>
        <dbReference type="SAM" id="MobiDB-lite"/>
    </source>
</evidence>
<dbReference type="Proteomes" id="UP000281098">
    <property type="component" value="Unassembled WGS sequence"/>
</dbReference>
<dbReference type="Gene3D" id="3.30.1370.120">
    <property type="match status" value="1"/>
</dbReference>
<reference evidence="3 4" key="1">
    <citation type="submission" date="2018-08" db="EMBL/GenBank/DDBJ databases">
        <title>Comparative analysis of Burkholderia isolates from Puerto Rico.</title>
        <authorList>
            <person name="Hall C."/>
            <person name="Sahl J."/>
            <person name="Wagner D."/>
        </authorList>
    </citation>
    <scope>NUCLEOTIDE SEQUENCE [LARGE SCALE GENOMIC DNA]</scope>
    <source>
        <strain evidence="3 4">Bp8966</strain>
    </source>
</reference>
<organism evidence="3 4">
    <name type="scientific">Burkholderia stagnalis</name>
    <dbReference type="NCBI Taxonomy" id="1503054"/>
    <lineage>
        <taxon>Bacteria</taxon>
        <taxon>Pseudomonadati</taxon>
        <taxon>Pseudomonadota</taxon>
        <taxon>Betaproteobacteria</taxon>
        <taxon>Burkholderiales</taxon>
        <taxon>Burkholderiaceae</taxon>
        <taxon>Burkholderia</taxon>
        <taxon>Burkholderia cepacia complex</taxon>
    </lineage>
</organism>
<evidence type="ECO:0000313" key="3">
    <source>
        <dbReference type="EMBL" id="RQY94435.1"/>
    </source>
</evidence>
<feature type="chain" id="PRO_5045699074" evidence="2">
    <location>
        <begin position="28"/>
        <end position="487"/>
    </location>
</feature>
<dbReference type="Gene3D" id="3.55.50.30">
    <property type="match status" value="1"/>
</dbReference>
<dbReference type="GeneID" id="93058271"/>
<sequence>MTRRAAASAAALALALALAGHAPALHAVPLTWPLARFDYRVGPVNAADALSELSRRSGVAIDIKTDTPCRFDARDALPPQRFVDRVAQACGLASYYDGAVLQLVAPAAFERAAVRLNYATLAELRATLARQRIADARWQPGYDDAARVVRVAGPPRYVALVLSAARALDEAAQARVRTETRAFRLRTRTAADRLVSGEDDDAPLPGLATRLRRRFEQDGLAPRAVPGVREFTASLPIVDADARSNTVLIRDVPARLARDARLVAQLDTLPAPIRIDAFGATLAPARLDALGLRWRDGTQAAGAPRVAIAPAPDGCAPARARIAELAAHGDASIDADGSTLTLPDGSADFGRLRQAFVPSGDGDARSLDAQRNGFAMRITPHETAQAGRYALDLRIVERWASGGAPSRDTVSDVTLSAGECAALALPPADGRGEQRLVLVTPRVAPPPASPVARAPATAKPAPRTHAPSRAHPSAGLGLSTQTRLLGN</sequence>
<feature type="compositionally biased region" description="Polar residues" evidence="1">
    <location>
        <begin position="478"/>
        <end position="487"/>
    </location>
</feature>
<dbReference type="EMBL" id="QTPM01000010">
    <property type="protein sequence ID" value="RQY94435.1"/>
    <property type="molecule type" value="Genomic_DNA"/>
</dbReference>
<proteinExistence type="predicted"/>
<feature type="compositionally biased region" description="Low complexity" evidence="1">
    <location>
        <begin position="450"/>
        <end position="467"/>
    </location>
</feature>
<gene>
    <name evidence="3" type="ORF">DF017_10555</name>
</gene>
<feature type="signal peptide" evidence="2">
    <location>
        <begin position="1"/>
        <end position="27"/>
    </location>
</feature>
<keyword evidence="4" id="KW-1185">Reference proteome</keyword>
<dbReference type="InterPro" id="IPR038591">
    <property type="entry name" value="NolW-like_sf"/>
</dbReference>
<accession>A0ABX9YR41</accession>
<dbReference type="RefSeq" id="WP_124490488.1">
    <property type="nucleotide sequence ID" value="NZ_CP156687.1"/>
</dbReference>